<reference evidence="2 3" key="1">
    <citation type="journal article" date="2017" name="Environ. Microbiol.">
        <title>Decay of the glycolytic pathway and adaptation to intranuclear parasitism within Enterocytozoonidae microsporidia.</title>
        <authorList>
            <person name="Wiredu Boakye D."/>
            <person name="Jaroenlak P."/>
            <person name="Prachumwat A."/>
            <person name="Williams T.A."/>
            <person name="Bateman K.S."/>
            <person name="Itsathitphaisarn O."/>
            <person name="Sritunyalucksana K."/>
            <person name="Paszkiewicz K.H."/>
            <person name="Moore K.A."/>
            <person name="Stentiford G.D."/>
            <person name="Williams B.A."/>
        </authorList>
    </citation>
    <scope>NUCLEOTIDE SEQUENCE [LARGE SCALE GENOMIC DNA]</scope>
    <source>
        <strain evidence="2 3">TH1</strain>
    </source>
</reference>
<keyword evidence="3" id="KW-1185">Reference proteome</keyword>
<keyword evidence="1" id="KW-0732">Signal</keyword>
<dbReference type="Proteomes" id="UP000192758">
    <property type="component" value="Unassembled WGS sequence"/>
</dbReference>
<organism evidence="2 3">
    <name type="scientific">Ecytonucleospora hepatopenaei</name>
    <dbReference type="NCBI Taxonomy" id="646526"/>
    <lineage>
        <taxon>Eukaryota</taxon>
        <taxon>Fungi</taxon>
        <taxon>Fungi incertae sedis</taxon>
        <taxon>Microsporidia</taxon>
        <taxon>Enterocytozoonidae</taxon>
        <taxon>Ecytonucleospora</taxon>
    </lineage>
</organism>
<dbReference type="VEuPathDB" id="MicrosporidiaDB:EHP00_721"/>
<feature type="signal peptide" evidence="1">
    <location>
        <begin position="1"/>
        <end position="16"/>
    </location>
</feature>
<gene>
    <name evidence="2" type="ORF">EHP00_721</name>
</gene>
<feature type="chain" id="PRO_5010728862" evidence="1">
    <location>
        <begin position="17"/>
        <end position="180"/>
    </location>
</feature>
<dbReference type="EMBL" id="MNPJ01000024">
    <property type="protein sequence ID" value="OQS53899.1"/>
    <property type="molecule type" value="Genomic_DNA"/>
</dbReference>
<evidence type="ECO:0000256" key="1">
    <source>
        <dbReference type="SAM" id="SignalP"/>
    </source>
</evidence>
<dbReference type="AlphaFoldDB" id="A0A1W0E3W0"/>
<evidence type="ECO:0000313" key="2">
    <source>
        <dbReference type="EMBL" id="OQS53899.1"/>
    </source>
</evidence>
<accession>A0A1W0E3W0</accession>
<evidence type="ECO:0000313" key="3">
    <source>
        <dbReference type="Proteomes" id="UP000192758"/>
    </source>
</evidence>
<proteinExistence type="predicted"/>
<name>A0A1W0E3W0_9MICR</name>
<comment type="caution">
    <text evidence="2">The sequence shown here is derived from an EMBL/GenBank/DDBJ whole genome shotgun (WGS) entry which is preliminary data.</text>
</comment>
<protein>
    <submittedName>
        <fullName evidence="2">Uncharacterized protein</fullName>
    </submittedName>
</protein>
<sequence>MMFFVICFLMFKCVFCQLTHNSRKEIYSTQSEPIKDTKKDLNNSVEKNTPIVMDDLKTVKNASIQTESKNNFSESLSRILDDNSSTKSLTKSTLKKILKILNSEESSFKSNPKTQHKRKHKFEDSDTNDLYSSFFNSLDKVSTENNYGSSSHTSTKRLPCSKVNKTKIKVTVKKKKVKEI</sequence>